<organism evidence="2 3">
    <name type="scientific">Symbiodinium natans</name>
    <dbReference type="NCBI Taxonomy" id="878477"/>
    <lineage>
        <taxon>Eukaryota</taxon>
        <taxon>Sar</taxon>
        <taxon>Alveolata</taxon>
        <taxon>Dinophyceae</taxon>
        <taxon>Suessiales</taxon>
        <taxon>Symbiodiniaceae</taxon>
        <taxon>Symbiodinium</taxon>
    </lineage>
</organism>
<sequence length="122" mass="13179">MGRDKTSSKKNGKSAKASSKSAATKVCIPEPKASSATSVRKTETKKAQPQTSRKMSKKKELQVVGELIEGEIGTAAPRPMPLSALTKHKMVAWQWLGEGGQMHYPIPIGCNKPLSPFNSEDE</sequence>
<comment type="caution">
    <text evidence="2">The sequence shown here is derived from an EMBL/GenBank/DDBJ whole genome shotgun (WGS) entry which is preliminary data.</text>
</comment>
<proteinExistence type="predicted"/>
<feature type="compositionally biased region" description="Low complexity" evidence="1">
    <location>
        <begin position="14"/>
        <end position="25"/>
    </location>
</feature>
<evidence type="ECO:0000256" key="1">
    <source>
        <dbReference type="SAM" id="MobiDB-lite"/>
    </source>
</evidence>
<dbReference type="AlphaFoldDB" id="A0A812SB98"/>
<evidence type="ECO:0000313" key="2">
    <source>
        <dbReference type="EMBL" id="CAE7470457.1"/>
    </source>
</evidence>
<feature type="region of interest" description="Disordered" evidence="1">
    <location>
        <begin position="1"/>
        <end position="60"/>
    </location>
</feature>
<gene>
    <name evidence="2" type="ORF">SNAT2548_LOCUS26391</name>
</gene>
<evidence type="ECO:0000313" key="3">
    <source>
        <dbReference type="Proteomes" id="UP000604046"/>
    </source>
</evidence>
<reference evidence="2" key="1">
    <citation type="submission" date="2021-02" db="EMBL/GenBank/DDBJ databases">
        <authorList>
            <person name="Dougan E. K."/>
            <person name="Rhodes N."/>
            <person name="Thang M."/>
            <person name="Chan C."/>
        </authorList>
    </citation>
    <scope>NUCLEOTIDE SEQUENCE</scope>
</reference>
<dbReference type="Proteomes" id="UP000604046">
    <property type="component" value="Unassembled WGS sequence"/>
</dbReference>
<name>A0A812SB98_9DINO</name>
<keyword evidence="3" id="KW-1185">Reference proteome</keyword>
<protein>
    <submittedName>
        <fullName evidence="2">Uncharacterized protein</fullName>
    </submittedName>
</protein>
<dbReference type="OrthoDB" id="406453at2759"/>
<dbReference type="EMBL" id="CAJNDS010002429">
    <property type="protein sequence ID" value="CAE7470457.1"/>
    <property type="molecule type" value="Genomic_DNA"/>
</dbReference>
<accession>A0A812SB98</accession>